<reference evidence="9" key="1">
    <citation type="submission" date="2023-06" db="EMBL/GenBank/DDBJ databases">
        <title>Survivors Of The Sea: Transcriptome response of Skeletonema marinoi to long-term dormancy.</title>
        <authorList>
            <person name="Pinder M.I.M."/>
            <person name="Kourtchenko O."/>
            <person name="Robertson E.K."/>
            <person name="Larsson T."/>
            <person name="Maumus F."/>
            <person name="Osuna-Cruz C.M."/>
            <person name="Vancaester E."/>
            <person name="Stenow R."/>
            <person name="Vandepoele K."/>
            <person name="Ploug H."/>
            <person name="Bruchert V."/>
            <person name="Godhe A."/>
            <person name="Topel M."/>
        </authorList>
    </citation>
    <scope>NUCLEOTIDE SEQUENCE</scope>
    <source>
        <strain evidence="9">R05AC</strain>
    </source>
</reference>
<dbReference type="GO" id="GO:0008233">
    <property type="term" value="F:peptidase activity"/>
    <property type="evidence" value="ECO:0007669"/>
    <property type="project" value="UniProtKB-KW"/>
</dbReference>
<evidence type="ECO:0000256" key="4">
    <source>
        <dbReference type="ARBA" id="ARBA00022801"/>
    </source>
</evidence>
<dbReference type="GO" id="GO:0016829">
    <property type="term" value="F:lyase activity"/>
    <property type="evidence" value="ECO:0007669"/>
    <property type="project" value="UniProtKB-KW"/>
</dbReference>
<keyword evidence="7" id="KW-0456">Lyase</keyword>
<keyword evidence="2" id="KW-0645">Protease</keyword>
<dbReference type="PANTHER" id="PTHR13604">
    <property type="entry name" value="DC12-RELATED"/>
    <property type="match status" value="1"/>
</dbReference>
<dbReference type="InterPro" id="IPR036590">
    <property type="entry name" value="SRAP-like"/>
</dbReference>
<comment type="similarity">
    <text evidence="1">Belongs to the SOS response-associated peptidase family.</text>
</comment>
<keyword evidence="6" id="KW-0238">DNA-binding</keyword>
<keyword evidence="10" id="KW-1185">Reference proteome</keyword>
<dbReference type="GO" id="GO:0106300">
    <property type="term" value="P:protein-DNA covalent cross-linking repair"/>
    <property type="evidence" value="ECO:0007669"/>
    <property type="project" value="InterPro"/>
</dbReference>
<evidence type="ECO:0000256" key="8">
    <source>
        <dbReference type="SAM" id="MobiDB-lite"/>
    </source>
</evidence>
<comment type="caution">
    <text evidence="9">The sequence shown here is derived from an EMBL/GenBank/DDBJ whole genome shotgun (WGS) entry which is preliminary data.</text>
</comment>
<evidence type="ECO:0000256" key="5">
    <source>
        <dbReference type="ARBA" id="ARBA00023124"/>
    </source>
</evidence>
<dbReference type="InterPro" id="IPR003738">
    <property type="entry name" value="SRAP"/>
</dbReference>
<dbReference type="Proteomes" id="UP001224775">
    <property type="component" value="Unassembled WGS sequence"/>
</dbReference>
<evidence type="ECO:0000256" key="7">
    <source>
        <dbReference type="ARBA" id="ARBA00023239"/>
    </source>
</evidence>
<dbReference type="PANTHER" id="PTHR13604:SF0">
    <property type="entry name" value="ABASIC SITE PROCESSING PROTEIN HMCES"/>
    <property type="match status" value="1"/>
</dbReference>
<evidence type="ECO:0000256" key="1">
    <source>
        <dbReference type="ARBA" id="ARBA00008136"/>
    </source>
</evidence>
<keyword evidence="5" id="KW-0190">Covalent protein-DNA linkage</keyword>
<dbReference type="EMBL" id="JATAAI010000005">
    <property type="protein sequence ID" value="KAK1745788.1"/>
    <property type="molecule type" value="Genomic_DNA"/>
</dbReference>
<dbReference type="Pfam" id="PF02586">
    <property type="entry name" value="SRAP"/>
    <property type="match status" value="1"/>
</dbReference>
<dbReference type="Gene3D" id="3.90.1680.10">
    <property type="entry name" value="SOS response associated peptidase-like"/>
    <property type="match status" value="1"/>
</dbReference>
<keyword evidence="4" id="KW-0378">Hydrolase</keyword>
<dbReference type="GO" id="GO:0003697">
    <property type="term" value="F:single-stranded DNA binding"/>
    <property type="evidence" value="ECO:0007669"/>
    <property type="project" value="InterPro"/>
</dbReference>
<dbReference type="AlphaFoldDB" id="A0AAD8YGY6"/>
<accession>A0AAD8YGY6</accession>
<keyword evidence="3" id="KW-0227">DNA damage</keyword>
<feature type="compositionally biased region" description="Low complexity" evidence="8">
    <location>
        <begin position="24"/>
        <end position="34"/>
    </location>
</feature>
<proteinExistence type="inferred from homology"/>
<sequence>MCGRAAYSTASFSSAASALRCSDSSPPSAAAASSTKKDELASSSASSSDTTINNVNMSPGTSAKIFIYNHTSNSVCSTSMVWGLLPNNGTPQSPHLLPSDDKFTPSPHYIMFNARSETVDAKKSFHSLLRDGQSCIFAVDGYYEWTKSLSPIDKKKQPYFVKSSSSDTLLLAGLWSRVKTGRRNNNNQEETISTFTILTTEAHPTLAWLHPRQPCIIGSTVAREWLQSPSRALVDKIRPLSSGQQQQQHDIKNERTDPWECYPVTKKMNDAKYHGDDCTVAVKSKGRKLESYFTTSPSPCKRKKIEVKEDYSESTSQQDVEEKNVTTKCSQKDESNALLLTETINNEWSCHVCTFLHTKSKSQFLACEMCGSQRECTQDIA</sequence>
<name>A0AAD8YGY6_9STRA</name>
<protein>
    <submittedName>
        <fullName evidence="9">SOS response-associated peptidase (SRAP)</fullName>
    </submittedName>
</protein>
<evidence type="ECO:0000256" key="2">
    <source>
        <dbReference type="ARBA" id="ARBA00022670"/>
    </source>
</evidence>
<dbReference type="SUPFAM" id="SSF143081">
    <property type="entry name" value="BB1717-like"/>
    <property type="match status" value="1"/>
</dbReference>
<evidence type="ECO:0000256" key="3">
    <source>
        <dbReference type="ARBA" id="ARBA00022763"/>
    </source>
</evidence>
<organism evidence="9 10">
    <name type="scientific">Skeletonema marinoi</name>
    <dbReference type="NCBI Taxonomy" id="267567"/>
    <lineage>
        <taxon>Eukaryota</taxon>
        <taxon>Sar</taxon>
        <taxon>Stramenopiles</taxon>
        <taxon>Ochrophyta</taxon>
        <taxon>Bacillariophyta</taxon>
        <taxon>Coscinodiscophyceae</taxon>
        <taxon>Thalassiosirophycidae</taxon>
        <taxon>Thalassiosirales</taxon>
        <taxon>Skeletonemataceae</taxon>
        <taxon>Skeletonema</taxon>
        <taxon>Skeletonema marinoi-dohrnii complex</taxon>
    </lineage>
</organism>
<evidence type="ECO:0000313" key="9">
    <source>
        <dbReference type="EMBL" id="KAK1745788.1"/>
    </source>
</evidence>
<gene>
    <name evidence="9" type="ORF">QTG54_003712</name>
</gene>
<dbReference type="GO" id="GO:0006508">
    <property type="term" value="P:proteolysis"/>
    <property type="evidence" value="ECO:0007669"/>
    <property type="project" value="UniProtKB-KW"/>
</dbReference>
<feature type="region of interest" description="Disordered" evidence="8">
    <location>
        <begin position="24"/>
        <end position="54"/>
    </location>
</feature>
<evidence type="ECO:0000256" key="6">
    <source>
        <dbReference type="ARBA" id="ARBA00023125"/>
    </source>
</evidence>
<evidence type="ECO:0000313" key="10">
    <source>
        <dbReference type="Proteomes" id="UP001224775"/>
    </source>
</evidence>